<keyword evidence="5" id="KW-1185">Reference proteome</keyword>
<dbReference type="InterPro" id="IPR009061">
    <property type="entry name" value="DNA-bd_dom_put_sf"/>
</dbReference>
<keyword evidence="1" id="KW-0238">DNA-binding</keyword>
<sequence length="327" mass="33385">MGRNLQSGERLRPVDLARGHGLSTQAIRNYEEAGILPASGRTPHGYRTYTSLHAGALRAFLALAPGHGHRTATAIMRAVNEDSAEEAFRLIDESHAQLLDDRRTLQAVESALRDLGPAPASARGAGRVRGATAEPASASGTGGVPGTGGTTGTGAASGTGGVPGPGAASEPGAASGTGAASGPRPGFGTGGMAEPDGVSRPGAAFGPAAASGAGGTFIGPLAAMLGIRPATLRKWERAGLVRPRRDPLTGYRVYDEADVRDARLAHQLRRGGYLLEQIAPLIAQVRAAGGLEPLEAALRDWHGRLAARGRAMLAGAAELEAYLRRRG</sequence>
<dbReference type="Pfam" id="PF13411">
    <property type="entry name" value="MerR_1"/>
    <property type="match status" value="1"/>
</dbReference>
<evidence type="ECO:0000313" key="4">
    <source>
        <dbReference type="EMBL" id="MEV4680142.1"/>
    </source>
</evidence>
<evidence type="ECO:0000256" key="2">
    <source>
        <dbReference type="SAM" id="MobiDB-lite"/>
    </source>
</evidence>
<dbReference type="PANTHER" id="PTHR30204:SF93">
    <property type="entry name" value="HTH MERR-TYPE DOMAIN-CONTAINING PROTEIN"/>
    <property type="match status" value="1"/>
</dbReference>
<dbReference type="Pfam" id="PF00376">
    <property type="entry name" value="MerR"/>
    <property type="match status" value="1"/>
</dbReference>
<dbReference type="PROSITE" id="PS50937">
    <property type="entry name" value="HTH_MERR_2"/>
    <property type="match status" value="2"/>
</dbReference>
<dbReference type="PANTHER" id="PTHR30204">
    <property type="entry name" value="REDOX-CYCLING DRUG-SENSING TRANSCRIPTIONAL ACTIVATOR SOXR"/>
    <property type="match status" value="1"/>
</dbReference>
<evidence type="ECO:0000313" key="5">
    <source>
        <dbReference type="Proteomes" id="UP001552521"/>
    </source>
</evidence>
<dbReference type="Proteomes" id="UP001552521">
    <property type="component" value="Unassembled WGS sequence"/>
</dbReference>
<dbReference type="InterPro" id="IPR000551">
    <property type="entry name" value="MerR-type_HTH_dom"/>
</dbReference>
<dbReference type="RefSeq" id="WP_364588456.1">
    <property type="nucleotide sequence ID" value="NZ_JBFAQK010000004.1"/>
</dbReference>
<gene>
    <name evidence="4" type="ORF">AB0K36_05045</name>
</gene>
<protein>
    <submittedName>
        <fullName evidence="4">TioE family transcriptional regulator</fullName>
    </submittedName>
</protein>
<feature type="domain" description="HTH merR-type" evidence="3">
    <location>
        <begin position="218"/>
        <end position="284"/>
    </location>
</feature>
<evidence type="ECO:0000256" key="1">
    <source>
        <dbReference type="ARBA" id="ARBA00023125"/>
    </source>
</evidence>
<feature type="compositionally biased region" description="Low complexity" evidence="2">
    <location>
        <begin position="165"/>
        <end position="184"/>
    </location>
</feature>
<proteinExistence type="predicted"/>
<organism evidence="4 5">
    <name type="scientific">Streptomyces kurssanovii</name>
    <dbReference type="NCBI Taxonomy" id="67312"/>
    <lineage>
        <taxon>Bacteria</taxon>
        <taxon>Bacillati</taxon>
        <taxon>Actinomycetota</taxon>
        <taxon>Actinomycetes</taxon>
        <taxon>Kitasatosporales</taxon>
        <taxon>Streptomycetaceae</taxon>
        <taxon>Streptomyces</taxon>
    </lineage>
</organism>
<feature type="compositionally biased region" description="Gly residues" evidence="2">
    <location>
        <begin position="140"/>
        <end position="164"/>
    </location>
</feature>
<dbReference type="SMART" id="SM00422">
    <property type="entry name" value="HTH_MERR"/>
    <property type="match status" value="1"/>
</dbReference>
<dbReference type="CDD" id="cd04773">
    <property type="entry name" value="HTH_TioE_rpt2"/>
    <property type="match status" value="1"/>
</dbReference>
<name>A0ABV3HNK7_9ACTN</name>
<evidence type="ECO:0000259" key="3">
    <source>
        <dbReference type="PROSITE" id="PS50937"/>
    </source>
</evidence>
<accession>A0ABV3HNK7</accession>
<feature type="domain" description="HTH merR-type" evidence="3">
    <location>
        <begin position="16"/>
        <end position="50"/>
    </location>
</feature>
<feature type="region of interest" description="Disordered" evidence="2">
    <location>
        <begin position="116"/>
        <end position="204"/>
    </location>
</feature>
<comment type="caution">
    <text evidence="4">The sequence shown here is derived from an EMBL/GenBank/DDBJ whole genome shotgun (WGS) entry which is preliminary data.</text>
</comment>
<dbReference type="EMBL" id="JBFAQK010000004">
    <property type="protein sequence ID" value="MEV4680142.1"/>
    <property type="molecule type" value="Genomic_DNA"/>
</dbReference>
<dbReference type="Gene3D" id="1.10.1660.10">
    <property type="match status" value="2"/>
</dbReference>
<dbReference type="SUPFAM" id="SSF46955">
    <property type="entry name" value="Putative DNA-binding domain"/>
    <property type="match status" value="2"/>
</dbReference>
<reference evidence="4 5" key="1">
    <citation type="submission" date="2024-06" db="EMBL/GenBank/DDBJ databases">
        <title>The Natural Products Discovery Center: Release of the First 8490 Sequenced Strains for Exploring Actinobacteria Biosynthetic Diversity.</title>
        <authorList>
            <person name="Kalkreuter E."/>
            <person name="Kautsar S.A."/>
            <person name="Yang D."/>
            <person name="Bader C.D."/>
            <person name="Teijaro C.N."/>
            <person name="Fluegel L."/>
            <person name="Davis C.M."/>
            <person name="Simpson J.R."/>
            <person name="Lauterbach L."/>
            <person name="Steele A.D."/>
            <person name="Gui C."/>
            <person name="Meng S."/>
            <person name="Li G."/>
            <person name="Viehrig K."/>
            <person name="Ye F."/>
            <person name="Su P."/>
            <person name="Kiefer A.F."/>
            <person name="Nichols A."/>
            <person name="Cepeda A.J."/>
            <person name="Yan W."/>
            <person name="Fan B."/>
            <person name="Jiang Y."/>
            <person name="Adhikari A."/>
            <person name="Zheng C.-J."/>
            <person name="Schuster L."/>
            <person name="Cowan T.M."/>
            <person name="Smanski M.J."/>
            <person name="Chevrette M.G."/>
            <person name="De Carvalho L.P.S."/>
            <person name="Shen B."/>
        </authorList>
    </citation>
    <scope>NUCLEOTIDE SEQUENCE [LARGE SCALE GENOMIC DNA]</scope>
    <source>
        <strain evidence="4 5">NPDC049344</strain>
    </source>
</reference>
<dbReference type="InterPro" id="IPR047057">
    <property type="entry name" value="MerR_fam"/>
</dbReference>
<feature type="compositionally biased region" description="Low complexity" evidence="2">
    <location>
        <begin position="116"/>
        <end position="139"/>
    </location>
</feature>